<protein>
    <submittedName>
        <fullName evidence="5">Carbohydrate ABC transporter substrate-binding protein (CUT1 family)</fullName>
    </submittedName>
</protein>
<accession>A0A542XX90</accession>
<evidence type="ECO:0000256" key="2">
    <source>
        <dbReference type="ARBA" id="ARBA00022448"/>
    </source>
</evidence>
<dbReference type="GO" id="GO:1901982">
    <property type="term" value="F:maltose binding"/>
    <property type="evidence" value="ECO:0007669"/>
    <property type="project" value="TreeGrafter"/>
</dbReference>
<dbReference type="PROSITE" id="PS51257">
    <property type="entry name" value="PROKAR_LIPOPROTEIN"/>
    <property type="match status" value="1"/>
</dbReference>
<comment type="caution">
    <text evidence="5">The sequence shown here is derived from an EMBL/GenBank/DDBJ whole genome shotgun (WGS) entry which is preliminary data.</text>
</comment>
<dbReference type="GO" id="GO:0015768">
    <property type="term" value="P:maltose transport"/>
    <property type="evidence" value="ECO:0007669"/>
    <property type="project" value="TreeGrafter"/>
</dbReference>
<name>A0A542XX90_9MICO</name>
<evidence type="ECO:0000313" key="6">
    <source>
        <dbReference type="Proteomes" id="UP000317998"/>
    </source>
</evidence>
<dbReference type="OrthoDB" id="366726at2"/>
<dbReference type="SUPFAM" id="SSF53850">
    <property type="entry name" value="Periplasmic binding protein-like II"/>
    <property type="match status" value="1"/>
</dbReference>
<dbReference type="InterPro" id="IPR006059">
    <property type="entry name" value="SBP"/>
</dbReference>
<dbReference type="GO" id="GO:0042956">
    <property type="term" value="P:maltodextrin transmembrane transport"/>
    <property type="evidence" value="ECO:0007669"/>
    <property type="project" value="TreeGrafter"/>
</dbReference>
<dbReference type="CDD" id="cd13585">
    <property type="entry name" value="PBP2_TMBP_like"/>
    <property type="match status" value="1"/>
</dbReference>
<comment type="similarity">
    <text evidence="1">Belongs to the bacterial solute-binding protein 1 family.</text>
</comment>
<dbReference type="Gene3D" id="3.40.190.10">
    <property type="entry name" value="Periplasmic binding protein-like II"/>
    <property type="match status" value="1"/>
</dbReference>
<keyword evidence="6" id="KW-1185">Reference proteome</keyword>
<evidence type="ECO:0000313" key="5">
    <source>
        <dbReference type="EMBL" id="TQL40419.1"/>
    </source>
</evidence>
<dbReference type="RefSeq" id="WP_141881734.1">
    <property type="nucleotide sequence ID" value="NZ_VFOM01000005.1"/>
</dbReference>
<dbReference type="GO" id="GO:0055052">
    <property type="term" value="C:ATP-binding cassette (ABC) transporter complex, substrate-binding subunit-containing"/>
    <property type="evidence" value="ECO:0007669"/>
    <property type="project" value="TreeGrafter"/>
</dbReference>
<dbReference type="AlphaFoldDB" id="A0A542XX90"/>
<feature type="chain" id="PRO_5038561017" evidence="4">
    <location>
        <begin position="24"/>
        <end position="402"/>
    </location>
</feature>
<dbReference type="Proteomes" id="UP000317998">
    <property type="component" value="Unassembled WGS sequence"/>
</dbReference>
<dbReference type="Pfam" id="PF01547">
    <property type="entry name" value="SBP_bac_1"/>
    <property type="match status" value="1"/>
</dbReference>
<keyword evidence="2" id="KW-0813">Transport</keyword>
<evidence type="ECO:0000256" key="1">
    <source>
        <dbReference type="ARBA" id="ARBA00008520"/>
    </source>
</evidence>
<dbReference type="EMBL" id="VFOM01000005">
    <property type="protein sequence ID" value="TQL40419.1"/>
    <property type="molecule type" value="Genomic_DNA"/>
</dbReference>
<feature type="signal peptide" evidence="4">
    <location>
        <begin position="1"/>
        <end position="23"/>
    </location>
</feature>
<organism evidence="5 6">
    <name type="scientific">Homoserinimonas aerilata</name>
    <dbReference type="NCBI Taxonomy" id="1162970"/>
    <lineage>
        <taxon>Bacteria</taxon>
        <taxon>Bacillati</taxon>
        <taxon>Actinomycetota</taxon>
        <taxon>Actinomycetes</taxon>
        <taxon>Micrococcales</taxon>
        <taxon>Microbacteriaceae</taxon>
        <taxon>Homoserinimonas</taxon>
    </lineage>
</organism>
<keyword evidence="3 4" id="KW-0732">Signal</keyword>
<gene>
    <name evidence="5" type="ORF">FB562_2628</name>
</gene>
<sequence length="402" mass="42677">MRKTAFAASLIALALVGSMAGCATSEPEAPKKLTMLIGSSGDMETNGIIAATKRWTDKSGIDVEVIAASDLTQQLGQGFAGGDPADIFYMSWDQFQTYASNGYLEPYAEDLPNAADFYPSLVDTFSHDGTFYCAPKDFGTLALVINEDKWAEAGLTEADTPTTWDELEDVATKLTTADTVGFSFGLEYARVGTFMNQAGGKLFDGDTATATSPENLEGLEYIQHLYDAGVYRTPSELDAGWAGEAFGAGKAAMVIEGAWVSGVKLDYPELSYRAVNLPAGPAGVSTFAFTNCWGIPADSATLEQTKDLVAFLTSEEQLKIAAGEVGQIPPVTTLGDWFNGEYPQNAAFAAGDIATNPINFDGSAAVVTDFNAELSTLFTGNAQSILEKFQKNLQPALDASTR</sequence>
<dbReference type="PANTHER" id="PTHR30061:SF50">
    <property type="entry name" value="MALTOSE_MALTODEXTRIN-BINDING PERIPLASMIC PROTEIN"/>
    <property type="match status" value="1"/>
</dbReference>
<dbReference type="PANTHER" id="PTHR30061">
    <property type="entry name" value="MALTOSE-BINDING PERIPLASMIC PROTEIN"/>
    <property type="match status" value="1"/>
</dbReference>
<evidence type="ECO:0000256" key="4">
    <source>
        <dbReference type="SAM" id="SignalP"/>
    </source>
</evidence>
<proteinExistence type="inferred from homology"/>
<reference evidence="5 6" key="1">
    <citation type="submission" date="2019-06" db="EMBL/GenBank/DDBJ databases">
        <title>Sequencing the genomes of 1000 actinobacteria strains.</title>
        <authorList>
            <person name="Klenk H.-P."/>
        </authorList>
    </citation>
    <scope>NUCLEOTIDE SEQUENCE [LARGE SCALE GENOMIC DNA]</scope>
    <source>
        <strain evidence="5 6">DSM 26477</strain>
    </source>
</reference>
<evidence type="ECO:0000256" key="3">
    <source>
        <dbReference type="ARBA" id="ARBA00022729"/>
    </source>
</evidence>